<feature type="region of interest" description="Disordered" evidence="1">
    <location>
        <begin position="117"/>
        <end position="158"/>
    </location>
</feature>
<evidence type="ECO:0000313" key="3">
    <source>
        <dbReference type="Proteomes" id="UP000590623"/>
    </source>
</evidence>
<evidence type="ECO:0000256" key="1">
    <source>
        <dbReference type="SAM" id="MobiDB-lite"/>
    </source>
</evidence>
<feature type="region of interest" description="Disordered" evidence="1">
    <location>
        <begin position="1"/>
        <end position="31"/>
    </location>
</feature>
<dbReference type="OrthoDB" id="9218764at2759"/>
<dbReference type="AlphaFoldDB" id="A0A7L2IXX3"/>
<feature type="non-terminal residue" evidence="2">
    <location>
        <position position="158"/>
    </location>
</feature>
<dbReference type="EMBL" id="VWYM01000006">
    <property type="protein sequence ID" value="NXR16414.1"/>
    <property type="molecule type" value="Genomic_DNA"/>
</dbReference>
<name>A0A7L2IXX3_CINMU</name>
<protein>
    <submittedName>
        <fullName evidence="2">AKP8L protein</fullName>
    </submittedName>
</protein>
<feature type="region of interest" description="Disordered" evidence="1">
    <location>
        <begin position="54"/>
        <end position="78"/>
    </location>
</feature>
<reference evidence="2 3" key="1">
    <citation type="submission" date="2019-09" db="EMBL/GenBank/DDBJ databases">
        <title>Bird 10,000 Genomes (B10K) Project - Family phase.</title>
        <authorList>
            <person name="Zhang G."/>
        </authorList>
    </citation>
    <scope>NUCLEOTIDE SEQUENCE [LARGE SCALE GENOMIC DNA]</scope>
    <source>
        <strain evidence="2">B10K-DU-001-77</strain>
        <tissue evidence="2">Muscle</tissue>
    </source>
</reference>
<dbReference type="Proteomes" id="UP000590623">
    <property type="component" value="Unassembled WGS sequence"/>
</dbReference>
<accession>A0A7L2IXX3</accession>
<feature type="non-terminal residue" evidence="2">
    <location>
        <position position="1"/>
    </location>
</feature>
<feature type="compositionally biased region" description="Low complexity" evidence="1">
    <location>
        <begin position="1"/>
        <end position="12"/>
    </location>
</feature>
<gene>
    <name evidence="2" type="primary">Akap8l</name>
    <name evidence="2" type="ORF">CINMEX_R14604</name>
</gene>
<organism evidence="2 3">
    <name type="scientific">Cinclus mexicanus</name>
    <name type="common">American dipper</name>
    <dbReference type="NCBI Taxonomy" id="161649"/>
    <lineage>
        <taxon>Eukaryota</taxon>
        <taxon>Metazoa</taxon>
        <taxon>Chordata</taxon>
        <taxon>Craniata</taxon>
        <taxon>Vertebrata</taxon>
        <taxon>Euteleostomi</taxon>
        <taxon>Archelosauria</taxon>
        <taxon>Archosauria</taxon>
        <taxon>Dinosauria</taxon>
        <taxon>Saurischia</taxon>
        <taxon>Theropoda</taxon>
        <taxon>Coelurosauria</taxon>
        <taxon>Aves</taxon>
        <taxon>Neognathae</taxon>
        <taxon>Neoaves</taxon>
        <taxon>Telluraves</taxon>
        <taxon>Australaves</taxon>
        <taxon>Passeriformes</taxon>
        <taxon>Cinclidae</taxon>
        <taxon>Cinclus</taxon>
    </lineage>
</organism>
<feature type="compositionally biased region" description="Basic residues" evidence="1">
    <location>
        <begin position="122"/>
        <end position="137"/>
    </location>
</feature>
<feature type="compositionally biased region" description="Gly residues" evidence="1">
    <location>
        <begin position="60"/>
        <end position="71"/>
    </location>
</feature>
<proteinExistence type="predicted"/>
<sequence>PNDYPNDYPDFPNESEPDASANDFYGRQHPREQQFHGKFRENFGHRGHSWARERQFPGFGMRGGWGEGRGQPGSRRLPSLFSHNIIPEAGAFPPFRGFPGAFRGLKRMRRGWKMWDAEFRPQRKRLRRDSFGKKRKQPSGSEDKNPKTDGSENSSSDN</sequence>
<keyword evidence="3" id="KW-1185">Reference proteome</keyword>
<comment type="caution">
    <text evidence="2">The sequence shown here is derived from an EMBL/GenBank/DDBJ whole genome shotgun (WGS) entry which is preliminary data.</text>
</comment>
<evidence type="ECO:0000313" key="2">
    <source>
        <dbReference type="EMBL" id="NXR16414.1"/>
    </source>
</evidence>
<feature type="compositionally biased region" description="Basic and acidic residues" evidence="1">
    <location>
        <begin position="141"/>
        <end position="150"/>
    </location>
</feature>